<accession>A0A653CM43</accession>
<feature type="non-terminal residue" evidence="1">
    <location>
        <position position="1"/>
    </location>
</feature>
<sequence length="69" mass="8279">KFIRAHHRNTIFVNDRVRSSPRVLSKTVDIRSLRILYFCQYSNTHSAWILQYARARVFSSFYAVTYGHR</sequence>
<dbReference type="Proteomes" id="UP000410492">
    <property type="component" value="Unassembled WGS sequence"/>
</dbReference>
<dbReference type="EMBL" id="CAACVG010008212">
    <property type="protein sequence ID" value="VEN48987.1"/>
    <property type="molecule type" value="Genomic_DNA"/>
</dbReference>
<keyword evidence="2" id="KW-1185">Reference proteome</keyword>
<evidence type="ECO:0000313" key="1">
    <source>
        <dbReference type="EMBL" id="VEN48987.1"/>
    </source>
</evidence>
<proteinExistence type="predicted"/>
<organism evidence="1 2">
    <name type="scientific">Callosobruchus maculatus</name>
    <name type="common">Southern cowpea weevil</name>
    <name type="synonym">Pulse bruchid</name>
    <dbReference type="NCBI Taxonomy" id="64391"/>
    <lineage>
        <taxon>Eukaryota</taxon>
        <taxon>Metazoa</taxon>
        <taxon>Ecdysozoa</taxon>
        <taxon>Arthropoda</taxon>
        <taxon>Hexapoda</taxon>
        <taxon>Insecta</taxon>
        <taxon>Pterygota</taxon>
        <taxon>Neoptera</taxon>
        <taxon>Endopterygota</taxon>
        <taxon>Coleoptera</taxon>
        <taxon>Polyphaga</taxon>
        <taxon>Cucujiformia</taxon>
        <taxon>Chrysomeloidea</taxon>
        <taxon>Chrysomelidae</taxon>
        <taxon>Bruchinae</taxon>
        <taxon>Bruchini</taxon>
        <taxon>Callosobruchus</taxon>
    </lineage>
</organism>
<evidence type="ECO:0000313" key="2">
    <source>
        <dbReference type="Proteomes" id="UP000410492"/>
    </source>
</evidence>
<name>A0A653CM43_CALMS</name>
<dbReference type="AlphaFoldDB" id="A0A653CM43"/>
<reference evidence="1 2" key="1">
    <citation type="submission" date="2019-01" db="EMBL/GenBank/DDBJ databases">
        <authorList>
            <person name="Sayadi A."/>
        </authorList>
    </citation>
    <scope>NUCLEOTIDE SEQUENCE [LARGE SCALE GENOMIC DNA]</scope>
</reference>
<protein>
    <submittedName>
        <fullName evidence="1">Uncharacterized protein</fullName>
    </submittedName>
</protein>
<gene>
    <name evidence="1" type="ORF">CALMAC_LOCUS10247</name>
</gene>